<proteinExistence type="predicted"/>
<accession>A0A4Y2QPZ6</accession>
<evidence type="ECO:0000313" key="2">
    <source>
        <dbReference type="EMBL" id="GBN65378.1"/>
    </source>
</evidence>
<feature type="compositionally biased region" description="Pro residues" evidence="1">
    <location>
        <begin position="35"/>
        <end position="44"/>
    </location>
</feature>
<gene>
    <name evidence="2" type="ORF">AVEN_167017_1</name>
    <name evidence="3" type="ORF">AVEN_177797_1</name>
</gene>
<feature type="region of interest" description="Disordered" evidence="1">
    <location>
        <begin position="25"/>
        <end position="52"/>
    </location>
</feature>
<comment type="caution">
    <text evidence="3">The sequence shown here is derived from an EMBL/GenBank/DDBJ whole genome shotgun (WGS) entry which is preliminary data.</text>
</comment>
<keyword evidence="4" id="KW-1185">Reference proteome</keyword>
<evidence type="ECO:0000313" key="3">
    <source>
        <dbReference type="EMBL" id="GBN65383.1"/>
    </source>
</evidence>
<evidence type="ECO:0000256" key="1">
    <source>
        <dbReference type="SAM" id="MobiDB-lite"/>
    </source>
</evidence>
<dbReference type="Proteomes" id="UP000499080">
    <property type="component" value="Unassembled WGS sequence"/>
</dbReference>
<evidence type="ECO:0000313" key="4">
    <source>
        <dbReference type="Proteomes" id="UP000499080"/>
    </source>
</evidence>
<dbReference type="AlphaFoldDB" id="A0A4Y2QPZ6"/>
<reference evidence="3 4" key="1">
    <citation type="journal article" date="2019" name="Sci. Rep.">
        <title>Orb-weaving spider Araneus ventricosus genome elucidates the spidroin gene catalogue.</title>
        <authorList>
            <person name="Kono N."/>
            <person name="Nakamura H."/>
            <person name="Ohtoshi R."/>
            <person name="Moran D.A.P."/>
            <person name="Shinohara A."/>
            <person name="Yoshida Y."/>
            <person name="Fujiwara M."/>
            <person name="Mori M."/>
            <person name="Tomita M."/>
            <person name="Arakawa K."/>
        </authorList>
    </citation>
    <scope>NUCLEOTIDE SEQUENCE [LARGE SCALE GENOMIC DNA]</scope>
</reference>
<dbReference type="EMBL" id="BGPR01014476">
    <property type="protein sequence ID" value="GBN65378.1"/>
    <property type="molecule type" value="Genomic_DNA"/>
</dbReference>
<sequence>MPHQRRKGLDPNGLRTYQAGTLSGCSLKVGSRTKPPSPKLPPLRPTKVPDTPGIVNKPISAIQVSTCPILTQSKSSVLQQKRTERQFKFHRTKLPISCSISPTSIPISSTNTPWYMRNSVLHHDLKTDKIEDYIQKMSRSFFNQIKCRSNPTISCQTFFALNVGLVG</sequence>
<organism evidence="3 4">
    <name type="scientific">Araneus ventricosus</name>
    <name type="common">Orbweaver spider</name>
    <name type="synonym">Epeira ventricosa</name>
    <dbReference type="NCBI Taxonomy" id="182803"/>
    <lineage>
        <taxon>Eukaryota</taxon>
        <taxon>Metazoa</taxon>
        <taxon>Ecdysozoa</taxon>
        <taxon>Arthropoda</taxon>
        <taxon>Chelicerata</taxon>
        <taxon>Arachnida</taxon>
        <taxon>Araneae</taxon>
        <taxon>Araneomorphae</taxon>
        <taxon>Entelegynae</taxon>
        <taxon>Araneoidea</taxon>
        <taxon>Araneidae</taxon>
        <taxon>Araneus</taxon>
    </lineage>
</organism>
<name>A0A4Y2QPZ6_ARAVE</name>
<protein>
    <submittedName>
        <fullName evidence="3">Uncharacterized protein</fullName>
    </submittedName>
</protein>
<dbReference type="EMBL" id="BGPR01014477">
    <property type="protein sequence ID" value="GBN65383.1"/>
    <property type="molecule type" value="Genomic_DNA"/>
</dbReference>